<name>A0ABV6CAT9_9GAMM</name>
<dbReference type="PANTHER" id="PTHR19384:SF128">
    <property type="entry name" value="NADPH OXIDOREDUCTASE A"/>
    <property type="match status" value="1"/>
</dbReference>
<dbReference type="InterPro" id="IPR001094">
    <property type="entry name" value="Flavdoxin-like"/>
</dbReference>
<reference evidence="6 7" key="1">
    <citation type="submission" date="2024-09" db="EMBL/GenBank/DDBJ databases">
        <authorList>
            <person name="Sun Q."/>
            <person name="Mori K."/>
        </authorList>
    </citation>
    <scope>NUCLEOTIDE SEQUENCE [LARGE SCALE GENOMIC DNA]</scope>
    <source>
        <strain evidence="6 7">CCM 8545</strain>
    </source>
</reference>
<dbReference type="NCBIfam" id="NF006531">
    <property type="entry name" value="PRK09004.1"/>
    <property type="match status" value="1"/>
</dbReference>
<dbReference type="InterPro" id="IPR029039">
    <property type="entry name" value="Flavoprotein-like_sf"/>
</dbReference>
<evidence type="ECO:0000256" key="4">
    <source>
        <dbReference type="ARBA" id="ARBA00022982"/>
    </source>
</evidence>
<dbReference type="PRINTS" id="PR00369">
    <property type="entry name" value="FLAVODOXIN"/>
</dbReference>
<evidence type="ECO:0000256" key="3">
    <source>
        <dbReference type="ARBA" id="ARBA00022643"/>
    </source>
</evidence>
<dbReference type="PANTHER" id="PTHR19384">
    <property type="entry name" value="NITRIC OXIDE SYNTHASE-RELATED"/>
    <property type="match status" value="1"/>
</dbReference>
<gene>
    <name evidence="6" type="primary">mioC</name>
    <name evidence="6" type="ORF">ACFFIT_08385</name>
</gene>
<accession>A0ABV6CAT9</accession>
<evidence type="ECO:0000256" key="1">
    <source>
        <dbReference type="ARBA" id="ARBA00001917"/>
    </source>
</evidence>
<evidence type="ECO:0000256" key="2">
    <source>
        <dbReference type="ARBA" id="ARBA00022630"/>
    </source>
</evidence>
<evidence type="ECO:0000259" key="5">
    <source>
        <dbReference type="PROSITE" id="PS50902"/>
    </source>
</evidence>
<evidence type="ECO:0000313" key="7">
    <source>
        <dbReference type="Proteomes" id="UP001589758"/>
    </source>
</evidence>
<dbReference type="SUPFAM" id="SSF52218">
    <property type="entry name" value="Flavoproteins"/>
    <property type="match status" value="1"/>
</dbReference>
<sequence>MSTPITLITGSSLGNAEYVAESLEPFLANSGFNPEIKHGPELAEVPKVGFWLIICSTHGAGDVPDNLLPWINDIIDSSPELSQVKFGVIGLGSSDYDLFCGAIDTIIQELLRCGATKIGETLKIDALDDRLPEEIAQAWIEEWIDIAQSN</sequence>
<feature type="domain" description="Flavodoxin-like" evidence="5">
    <location>
        <begin position="5"/>
        <end position="144"/>
    </location>
</feature>
<dbReference type="EMBL" id="JBHLXE010000090">
    <property type="protein sequence ID" value="MFC0180095.1"/>
    <property type="molecule type" value="Genomic_DNA"/>
</dbReference>
<keyword evidence="2" id="KW-0285">Flavoprotein</keyword>
<dbReference type="PROSITE" id="PS50902">
    <property type="entry name" value="FLAVODOXIN_LIKE"/>
    <property type="match status" value="1"/>
</dbReference>
<keyword evidence="4" id="KW-0813">Transport</keyword>
<keyword evidence="4" id="KW-0249">Electron transport</keyword>
<comment type="cofactor">
    <cofactor evidence="1">
        <name>FMN</name>
        <dbReference type="ChEBI" id="CHEBI:58210"/>
    </cofactor>
</comment>
<protein>
    <submittedName>
        <fullName evidence="6">FMN-binding protein MioC</fullName>
    </submittedName>
</protein>
<keyword evidence="3" id="KW-0288">FMN</keyword>
<proteinExistence type="predicted"/>
<keyword evidence="7" id="KW-1185">Reference proteome</keyword>
<organism evidence="6 7">
    <name type="scientific">Thorsellia kenyensis</name>
    <dbReference type="NCBI Taxonomy" id="1549888"/>
    <lineage>
        <taxon>Bacteria</taxon>
        <taxon>Pseudomonadati</taxon>
        <taxon>Pseudomonadota</taxon>
        <taxon>Gammaproteobacteria</taxon>
        <taxon>Enterobacterales</taxon>
        <taxon>Thorselliaceae</taxon>
        <taxon>Thorsellia</taxon>
    </lineage>
</organism>
<dbReference type="Pfam" id="PF00258">
    <property type="entry name" value="Flavodoxin_1"/>
    <property type="match status" value="1"/>
</dbReference>
<dbReference type="Proteomes" id="UP001589758">
    <property type="component" value="Unassembled WGS sequence"/>
</dbReference>
<comment type="caution">
    <text evidence="6">The sequence shown here is derived from an EMBL/GenBank/DDBJ whole genome shotgun (WGS) entry which is preliminary data.</text>
</comment>
<dbReference type="Gene3D" id="3.40.50.360">
    <property type="match status" value="1"/>
</dbReference>
<dbReference type="RefSeq" id="WP_385877207.1">
    <property type="nucleotide sequence ID" value="NZ_JBHLXE010000090.1"/>
</dbReference>
<dbReference type="InterPro" id="IPR008254">
    <property type="entry name" value="Flavodoxin/NO_synth"/>
</dbReference>
<evidence type="ECO:0000313" key="6">
    <source>
        <dbReference type="EMBL" id="MFC0180095.1"/>
    </source>
</evidence>